<dbReference type="Pfam" id="PF04613">
    <property type="entry name" value="LpxD"/>
    <property type="match status" value="1"/>
</dbReference>
<dbReference type="NCBIfam" id="TIGR01853">
    <property type="entry name" value="lipid_A_lpxD"/>
    <property type="match status" value="1"/>
</dbReference>
<evidence type="ECO:0000256" key="3">
    <source>
        <dbReference type="ARBA" id="ARBA00022679"/>
    </source>
</evidence>
<evidence type="ECO:0000256" key="4">
    <source>
        <dbReference type="ARBA" id="ARBA00022737"/>
    </source>
</evidence>
<dbReference type="EC" id="2.3.1.191" evidence="7"/>
<feature type="active site" description="Proton acceptor" evidence="7">
    <location>
        <position position="257"/>
    </location>
</feature>
<evidence type="ECO:0000313" key="10">
    <source>
        <dbReference type="Proteomes" id="UP000237682"/>
    </source>
</evidence>
<evidence type="ECO:0000313" key="9">
    <source>
        <dbReference type="EMBL" id="PRH85086.1"/>
    </source>
</evidence>
<comment type="catalytic activity">
    <reaction evidence="7">
        <text>a UDP-3-O-[(3R)-3-hydroxyacyl]-alpha-D-glucosamine + a (3R)-hydroxyacyl-[ACP] = a UDP-2-N,3-O-bis[(3R)-3-hydroxyacyl]-alpha-D-glucosamine + holo-[ACP] + H(+)</text>
        <dbReference type="Rhea" id="RHEA:53836"/>
        <dbReference type="Rhea" id="RHEA-COMP:9685"/>
        <dbReference type="Rhea" id="RHEA-COMP:9945"/>
        <dbReference type="ChEBI" id="CHEBI:15378"/>
        <dbReference type="ChEBI" id="CHEBI:64479"/>
        <dbReference type="ChEBI" id="CHEBI:78827"/>
        <dbReference type="ChEBI" id="CHEBI:137740"/>
        <dbReference type="ChEBI" id="CHEBI:137748"/>
        <dbReference type="EC" id="2.3.1.191"/>
    </reaction>
</comment>
<dbReference type="PANTHER" id="PTHR43378">
    <property type="entry name" value="UDP-3-O-ACYLGLUCOSAMINE N-ACYLTRANSFERASE"/>
    <property type="match status" value="1"/>
</dbReference>
<dbReference type="GO" id="GO:0103118">
    <property type="term" value="F:UDP-3-O-[(3R)-3-hydroxyacyl]-glucosamine N-acyltransferase activity"/>
    <property type="evidence" value="ECO:0007669"/>
    <property type="project" value="UniProtKB-EC"/>
</dbReference>
<dbReference type="OrthoDB" id="9784739at2"/>
<dbReference type="InterPro" id="IPR001451">
    <property type="entry name" value="Hexapep"/>
</dbReference>
<dbReference type="Gene3D" id="3.40.1390.10">
    <property type="entry name" value="MurE/MurF, N-terminal domain"/>
    <property type="match status" value="1"/>
</dbReference>
<sequence length="358" mass="37131">MTDPVFFHARNRLTVADIVELTGAEPVPGLSLDLSVERVAPLDHAGEGDLSFLENPHYLPMLETSKAAVILISPKFVDRAPKNAPLLVAREPYRAFAQIGMALFPDAARPQSFFGAKGISPGAVVHPEARLEIGVTVDPGAVIGPRAEIGAGTIVGANAVIGPDVRIGRDCSISPNAVIQHSLIGNRVIIHAGACLGQDGFGFSMGPRGHLKVPQVGRVVVQDDVEIGACTTIDRGANRDTIIGEGTKIDNQVQIAHNVMVGRHCVLVSKVGISGSTVLEDFVVMGGASATVGHIRIGMGAQIAGAANVKDDVPPGARMGGTPAQPLGDYARELALLKKLVKSSRVRSGQGTDGGSTA</sequence>
<dbReference type="NCBIfam" id="NF002060">
    <property type="entry name" value="PRK00892.1"/>
    <property type="match status" value="1"/>
</dbReference>
<keyword evidence="10" id="KW-1185">Reference proteome</keyword>
<evidence type="ECO:0000256" key="1">
    <source>
        <dbReference type="ARBA" id="ARBA00022516"/>
    </source>
</evidence>
<dbReference type="AlphaFoldDB" id="A0A2S9Q6W2"/>
<comment type="similarity">
    <text evidence="7">Belongs to the transferase hexapeptide repeat family. LpxD subfamily.</text>
</comment>
<comment type="function">
    <text evidence="7">Catalyzes the N-acylation of UDP-3-O-acylglucosamine using 3-hydroxyacyl-ACP as the acyl donor. Is involved in the biosynthesis of lipid A, a phosphorylated glycolipid that anchors the lipopolysaccharide to the outer membrane of the cell.</text>
</comment>
<comment type="caution">
    <text evidence="9">The sequence shown here is derived from an EMBL/GenBank/DDBJ whole genome shotgun (WGS) entry which is preliminary data.</text>
</comment>
<keyword evidence="3 7" id="KW-0808">Transferase</keyword>
<dbReference type="SUPFAM" id="SSF51161">
    <property type="entry name" value="Trimeric LpxA-like enzymes"/>
    <property type="match status" value="1"/>
</dbReference>
<gene>
    <name evidence="7 9" type="primary">lpxD</name>
    <name evidence="9" type="ORF">C5L14_24425</name>
</gene>
<evidence type="ECO:0000256" key="7">
    <source>
        <dbReference type="HAMAP-Rule" id="MF_00523"/>
    </source>
</evidence>
<keyword evidence="2 7" id="KW-0441">Lipid A biosynthesis</keyword>
<evidence type="ECO:0000256" key="6">
    <source>
        <dbReference type="ARBA" id="ARBA00023315"/>
    </source>
</evidence>
<dbReference type="CDD" id="cd03352">
    <property type="entry name" value="LbH_LpxD"/>
    <property type="match status" value="1"/>
</dbReference>
<dbReference type="EMBL" id="PUEJ01000010">
    <property type="protein sequence ID" value="PRH85086.1"/>
    <property type="molecule type" value="Genomic_DNA"/>
</dbReference>
<evidence type="ECO:0000256" key="2">
    <source>
        <dbReference type="ARBA" id="ARBA00022556"/>
    </source>
</evidence>
<keyword evidence="1 7" id="KW-0444">Lipid biosynthesis</keyword>
<evidence type="ECO:0000256" key="5">
    <source>
        <dbReference type="ARBA" id="ARBA00023098"/>
    </source>
</evidence>
<dbReference type="InterPro" id="IPR018357">
    <property type="entry name" value="Hexapep_transf_CS"/>
</dbReference>
<dbReference type="UniPathway" id="UPA00973"/>
<dbReference type="HAMAP" id="MF_00523">
    <property type="entry name" value="LpxD"/>
    <property type="match status" value="1"/>
</dbReference>
<keyword evidence="5 7" id="KW-0443">Lipid metabolism</keyword>
<dbReference type="InterPro" id="IPR011004">
    <property type="entry name" value="Trimer_LpxA-like_sf"/>
</dbReference>
<dbReference type="Gene3D" id="2.160.10.10">
    <property type="entry name" value="Hexapeptide repeat proteins"/>
    <property type="match status" value="1"/>
</dbReference>
<dbReference type="GO" id="GO:0009245">
    <property type="term" value="P:lipid A biosynthetic process"/>
    <property type="evidence" value="ECO:0007669"/>
    <property type="project" value="UniProtKB-UniRule"/>
</dbReference>
<dbReference type="PROSITE" id="PS00101">
    <property type="entry name" value="HEXAPEP_TRANSFERASES"/>
    <property type="match status" value="1"/>
</dbReference>
<dbReference type="GO" id="GO:0016410">
    <property type="term" value="F:N-acyltransferase activity"/>
    <property type="evidence" value="ECO:0007669"/>
    <property type="project" value="InterPro"/>
</dbReference>
<accession>A0A2S9Q6W2</accession>
<protein>
    <recommendedName>
        <fullName evidence="7">UDP-3-O-acylglucosamine N-acyltransferase</fullName>
        <ecNumber evidence="7">2.3.1.191</ecNumber>
    </recommendedName>
</protein>
<reference evidence="9 10" key="1">
    <citation type="submission" date="2018-02" db="EMBL/GenBank/DDBJ databases">
        <title>Whole genome sequencing of endophytic bacterium.</title>
        <authorList>
            <person name="Eedara R."/>
            <person name="Podile A.R."/>
        </authorList>
    </citation>
    <scope>NUCLEOTIDE SEQUENCE [LARGE SCALE GENOMIC DNA]</scope>
    <source>
        <strain evidence="9 10">RP1T</strain>
    </source>
</reference>
<feature type="domain" description="UDP-3-O-[3-hydroxymyristoyl] glucosamine N-acyltransferase non-repeat region" evidence="8">
    <location>
        <begin position="33"/>
        <end position="99"/>
    </location>
</feature>
<comment type="pathway">
    <text evidence="7">Bacterial outer membrane biogenesis; LPS lipid A biosynthesis.</text>
</comment>
<name>A0A2S9Q6W2_9HYPH</name>
<organism evidence="9 10">
    <name type="scientific">Labrys okinawensis</name>
    <dbReference type="NCBI Taxonomy" id="346911"/>
    <lineage>
        <taxon>Bacteria</taxon>
        <taxon>Pseudomonadati</taxon>
        <taxon>Pseudomonadota</taxon>
        <taxon>Alphaproteobacteria</taxon>
        <taxon>Hyphomicrobiales</taxon>
        <taxon>Xanthobacteraceae</taxon>
        <taxon>Labrys</taxon>
    </lineage>
</organism>
<evidence type="ECO:0000259" key="8">
    <source>
        <dbReference type="Pfam" id="PF04613"/>
    </source>
</evidence>
<dbReference type="Pfam" id="PF00132">
    <property type="entry name" value="Hexapep"/>
    <property type="match status" value="2"/>
</dbReference>
<dbReference type="PANTHER" id="PTHR43378:SF2">
    <property type="entry name" value="UDP-3-O-ACYLGLUCOSAMINE N-ACYLTRANSFERASE 1, MITOCHONDRIAL-RELATED"/>
    <property type="match status" value="1"/>
</dbReference>
<proteinExistence type="inferred from homology"/>
<comment type="subunit">
    <text evidence="7">Homotrimer.</text>
</comment>
<dbReference type="GO" id="GO:0016020">
    <property type="term" value="C:membrane"/>
    <property type="evidence" value="ECO:0007669"/>
    <property type="project" value="GOC"/>
</dbReference>
<keyword evidence="6 7" id="KW-0012">Acyltransferase</keyword>
<keyword evidence="4 7" id="KW-0677">Repeat</keyword>
<dbReference type="InterPro" id="IPR020573">
    <property type="entry name" value="UDP_GlcNAc_AcTrfase_non-rep"/>
</dbReference>
<dbReference type="InterPro" id="IPR007691">
    <property type="entry name" value="LpxD"/>
</dbReference>
<dbReference type="Proteomes" id="UP000237682">
    <property type="component" value="Unassembled WGS sequence"/>
</dbReference>
<dbReference type="RefSeq" id="WP_105864668.1">
    <property type="nucleotide sequence ID" value="NZ_PUEJ01000010.1"/>
</dbReference>